<comment type="function">
    <text evidence="9">Catalyzes the NADPH-dependent reduction of ketopantoate into pantoic acid.</text>
</comment>
<evidence type="ECO:0000259" key="11">
    <source>
        <dbReference type="Pfam" id="PF08546"/>
    </source>
</evidence>
<comment type="catalytic activity">
    <reaction evidence="8 9">
        <text>(R)-pantoate + NADP(+) = 2-dehydropantoate + NADPH + H(+)</text>
        <dbReference type="Rhea" id="RHEA:16233"/>
        <dbReference type="ChEBI" id="CHEBI:11561"/>
        <dbReference type="ChEBI" id="CHEBI:15378"/>
        <dbReference type="ChEBI" id="CHEBI:15980"/>
        <dbReference type="ChEBI" id="CHEBI:57783"/>
        <dbReference type="ChEBI" id="CHEBI:58349"/>
        <dbReference type="EC" id="1.1.1.169"/>
    </reaction>
</comment>
<dbReference type="AlphaFoldDB" id="A0A7X0LLG1"/>
<keyword evidence="6 9" id="KW-0560">Oxidoreductase</keyword>
<evidence type="ECO:0000256" key="1">
    <source>
        <dbReference type="ARBA" id="ARBA00004994"/>
    </source>
</evidence>
<evidence type="ECO:0000256" key="8">
    <source>
        <dbReference type="ARBA" id="ARBA00048793"/>
    </source>
</evidence>
<dbReference type="InterPro" id="IPR013752">
    <property type="entry name" value="KPA_reductase"/>
</dbReference>
<dbReference type="EMBL" id="JACHGY010000001">
    <property type="protein sequence ID" value="MBB6430967.1"/>
    <property type="molecule type" value="Genomic_DNA"/>
</dbReference>
<evidence type="ECO:0000259" key="10">
    <source>
        <dbReference type="Pfam" id="PF02558"/>
    </source>
</evidence>
<dbReference type="UniPathway" id="UPA00028">
    <property type="reaction ID" value="UER00004"/>
</dbReference>
<dbReference type="RefSeq" id="WP_184678468.1">
    <property type="nucleotide sequence ID" value="NZ_JACHGY010000001.1"/>
</dbReference>
<evidence type="ECO:0000313" key="12">
    <source>
        <dbReference type="EMBL" id="MBB6430967.1"/>
    </source>
</evidence>
<keyword evidence="13" id="KW-1185">Reference proteome</keyword>
<dbReference type="Proteomes" id="UP000541810">
    <property type="component" value="Unassembled WGS sequence"/>
</dbReference>
<comment type="pathway">
    <text evidence="1 9">Cofactor biosynthesis; (R)-pantothenate biosynthesis; (R)-pantoate from 3-methyl-2-oxobutanoate: step 2/2.</text>
</comment>
<dbReference type="InterPro" id="IPR013328">
    <property type="entry name" value="6PGD_dom2"/>
</dbReference>
<evidence type="ECO:0000256" key="3">
    <source>
        <dbReference type="ARBA" id="ARBA00013014"/>
    </source>
</evidence>
<dbReference type="Pfam" id="PF08546">
    <property type="entry name" value="ApbA_C"/>
    <property type="match status" value="1"/>
</dbReference>
<dbReference type="GO" id="GO:0015940">
    <property type="term" value="P:pantothenate biosynthetic process"/>
    <property type="evidence" value="ECO:0007669"/>
    <property type="project" value="UniProtKB-UniPathway"/>
</dbReference>
<gene>
    <name evidence="12" type="ORF">HNQ40_002773</name>
</gene>
<evidence type="ECO:0000256" key="4">
    <source>
        <dbReference type="ARBA" id="ARBA00019465"/>
    </source>
</evidence>
<organism evidence="12 13">
    <name type="scientific">Algisphaera agarilytica</name>
    <dbReference type="NCBI Taxonomy" id="1385975"/>
    <lineage>
        <taxon>Bacteria</taxon>
        <taxon>Pseudomonadati</taxon>
        <taxon>Planctomycetota</taxon>
        <taxon>Phycisphaerae</taxon>
        <taxon>Phycisphaerales</taxon>
        <taxon>Phycisphaeraceae</taxon>
        <taxon>Algisphaera</taxon>
    </lineage>
</organism>
<dbReference type="SUPFAM" id="SSF48179">
    <property type="entry name" value="6-phosphogluconate dehydrogenase C-terminal domain-like"/>
    <property type="match status" value="1"/>
</dbReference>
<protein>
    <recommendedName>
        <fullName evidence="4 9">2-dehydropantoate 2-reductase</fullName>
        <ecNumber evidence="3 9">1.1.1.169</ecNumber>
    </recommendedName>
    <alternativeName>
        <fullName evidence="7 9">Ketopantoate reductase</fullName>
    </alternativeName>
</protein>
<dbReference type="GO" id="GO:0005737">
    <property type="term" value="C:cytoplasm"/>
    <property type="evidence" value="ECO:0007669"/>
    <property type="project" value="TreeGrafter"/>
</dbReference>
<reference evidence="12 13" key="1">
    <citation type="submission" date="2020-08" db="EMBL/GenBank/DDBJ databases">
        <title>Genomic Encyclopedia of Type Strains, Phase IV (KMG-IV): sequencing the most valuable type-strain genomes for metagenomic binning, comparative biology and taxonomic classification.</title>
        <authorList>
            <person name="Goeker M."/>
        </authorList>
    </citation>
    <scope>NUCLEOTIDE SEQUENCE [LARGE SCALE GENOMIC DNA]</scope>
    <source>
        <strain evidence="12 13">DSM 103725</strain>
    </source>
</reference>
<dbReference type="Pfam" id="PF02558">
    <property type="entry name" value="ApbA"/>
    <property type="match status" value="1"/>
</dbReference>
<dbReference type="GO" id="GO:0008677">
    <property type="term" value="F:2-dehydropantoate 2-reductase activity"/>
    <property type="evidence" value="ECO:0007669"/>
    <property type="project" value="UniProtKB-EC"/>
</dbReference>
<comment type="caution">
    <text evidence="12">The sequence shown here is derived from an EMBL/GenBank/DDBJ whole genome shotgun (WGS) entry which is preliminary data.</text>
</comment>
<evidence type="ECO:0000256" key="6">
    <source>
        <dbReference type="ARBA" id="ARBA00023002"/>
    </source>
</evidence>
<dbReference type="FunFam" id="1.10.1040.10:FF:000017">
    <property type="entry name" value="2-dehydropantoate 2-reductase"/>
    <property type="match status" value="1"/>
</dbReference>
<evidence type="ECO:0000313" key="13">
    <source>
        <dbReference type="Proteomes" id="UP000541810"/>
    </source>
</evidence>
<evidence type="ECO:0000256" key="5">
    <source>
        <dbReference type="ARBA" id="ARBA00022857"/>
    </source>
</evidence>
<dbReference type="SUPFAM" id="SSF51735">
    <property type="entry name" value="NAD(P)-binding Rossmann-fold domains"/>
    <property type="match status" value="1"/>
</dbReference>
<dbReference type="PANTHER" id="PTHR21708">
    <property type="entry name" value="PROBABLE 2-DEHYDROPANTOATE 2-REDUCTASE"/>
    <property type="match status" value="1"/>
</dbReference>
<dbReference type="Gene3D" id="1.10.1040.10">
    <property type="entry name" value="N-(1-d-carboxylethyl)-l-norvaline Dehydrogenase, domain 2"/>
    <property type="match status" value="1"/>
</dbReference>
<keyword evidence="5 9" id="KW-0521">NADP</keyword>
<dbReference type="NCBIfam" id="TIGR00745">
    <property type="entry name" value="apbA_panE"/>
    <property type="match status" value="1"/>
</dbReference>
<accession>A0A7X0LLG1</accession>
<evidence type="ECO:0000256" key="7">
    <source>
        <dbReference type="ARBA" id="ARBA00032024"/>
    </source>
</evidence>
<feature type="domain" description="Ketopantoate reductase C-terminal" evidence="11">
    <location>
        <begin position="186"/>
        <end position="307"/>
    </location>
</feature>
<dbReference type="InterPro" id="IPR008927">
    <property type="entry name" value="6-PGluconate_DH-like_C_sf"/>
</dbReference>
<keyword evidence="9" id="KW-0566">Pantothenate biosynthesis</keyword>
<name>A0A7X0LLG1_9BACT</name>
<dbReference type="Gene3D" id="3.40.50.720">
    <property type="entry name" value="NAD(P)-binding Rossmann-like Domain"/>
    <property type="match status" value="1"/>
</dbReference>
<sequence>MSKNTYAILGTGALGGYYGGLLAKAGFDTHFLLRSDYEHVRDHGMTVESIRGDFTLSADQVQAYGDPADLPACDVAVVCLKTTQNEQLPELLANCVKPDGVVLVLQNGLHPETDAAALVGEDRVLGGLCFLCSNKIGPGHIQHLDYGHIHMGVYQPEAANSLAARHFPGVVEDFNAAGIETINVDDLRLSRWKKLVWNIPYNGLSVVLNQTTDVMMADPGTRRRIEALMHEVQAAALAVDGKVIEDAFIQKMLDYTAKMEPYKTSMMLDYEAGRAMEIEAIVGDPCQAAKAAGQAIPHIEEVYSGLRKAAND</sequence>
<dbReference type="NCBIfam" id="NF004887">
    <property type="entry name" value="PRK06249.1"/>
    <property type="match status" value="1"/>
</dbReference>
<dbReference type="PANTHER" id="PTHR21708:SF26">
    <property type="entry name" value="2-DEHYDROPANTOATE 2-REDUCTASE"/>
    <property type="match status" value="1"/>
</dbReference>
<proteinExistence type="inferred from homology"/>
<evidence type="ECO:0000256" key="9">
    <source>
        <dbReference type="RuleBase" id="RU362068"/>
    </source>
</evidence>
<evidence type="ECO:0000256" key="2">
    <source>
        <dbReference type="ARBA" id="ARBA00007870"/>
    </source>
</evidence>
<dbReference type="EC" id="1.1.1.169" evidence="3 9"/>
<dbReference type="InterPro" id="IPR003710">
    <property type="entry name" value="ApbA"/>
</dbReference>
<dbReference type="InterPro" id="IPR036291">
    <property type="entry name" value="NAD(P)-bd_dom_sf"/>
</dbReference>
<dbReference type="InterPro" id="IPR013332">
    <property type="entry name" value="KPR_N"/>
</dbReference>
<feature type="domain" description="Ketopantoate reductase N-terminal" evidence="10">
    <location>
        <begin position="6"/>
        <end position="154"/>
    </location>
</feature>
<dbReference type="InterPro" id="IPR051402">
    <property type="entry name" value="KPR-Related"/>
</dbReference>
<comment type="similarity">
    <text evidence="2 9">Belongs to the ketopantoate reductase family.</text>
</comment>